<evidence type="ECO:0000256" key="2">
    <source>
        <dbReference type="ARBA" id="ARBA00004167"/>
    </source>
</evidence>
<dbReference type="AlphaFoldDB" id="A0AA88RMM5"/>
<keyword evidence="8 14" id="KW-0863">Zinc-finger</keyword>
<dbReference type="Proteomes" id="UP001187471">
    <property type="component" value="Unassembled WGS sequence"/>
</dbReference>
<comment type="caution">
    <text evidence="17">The sequence shown here is derived from an EMBL/GenBank/DDBJ whole genome shotgun (WGS) entry which is preliminary data.</text>
</comment>
<dbReference type="EC" id="2.3.2.27" evidence="4"/>
<dbReference type="CDD" id="cd16461">
    <property type="entry name" value="RING-H2_EL5-like"/>
    <property type="match status" value="1"/>
</dbReference>
<evidence type="ECO:0000259" key="16">
    <source>
        <dbReference type="PROSITE" id="PS50089"/>
    </source>
</evidence>
<keyword evidence="11 15" id="KW-1133">Transmembrane helix</keyword>
<evidence type="ECO:0000256" key="1">
    <source>
        <dbReference type="ARBA" id="ARBA00000900"/>
    </source>
</evidence>
<protein>
    <recommendedName>
        <fullName evidence="4">RING-type E3 ubiquitin transferase</fullName>
        <ecNumber evidence="4">2.3.2.27</ecNumber>
    </recommendedName>
</protein>
<dbReference type="Pfam" id="PF13639">
    <property type="entry name" value="zf-RING_2"/>
    <property type="match status" value="2"/>
</dbReference>
<dbReference type="EMBL" id="JAVXUO010001345">
    <property type="protein sequence ID" value="KAK2983275.1"/>
    <property type="molecule type" value="Genomic_DNA"/>
</dbReference>
<gene>
    <name evidence="18" type="ORF">RJ640_009289</name>
    <name evidence="17" type="ORF">RJ640_009291</name>
</gene>
<accession>A0AA88RMM5</accession>
<feature type="domain" description="RING-type" evidence="16">
    <location>
        <begin position="223"/>
        <end position="265"/>
    </location>
</feature>
<keyword evidence="12 15" id="KW-0472">Membrane</keyword>
<comment type="pathway">
    <text evidence="3">Protein modification; protein ubiquitination.</text>
</comment>
<proteinExistence type="inferred from homology"/>
<dbReference type="SMART" id="SM00184">
    <property type="entry name" value="RING"/>
    <property type="match status" value="2"/>
</dbReference>
<dbReference type="InterPro" id="IPR044600">
    <property type="entry name" value="ATL1/ATL16-like"/>
</dbReference>
<evidence type="ECO:0000256" key="8">
    <source>
        <dbReference type="ARBA" id="ARBA00022771"/>
    </source>
</evidence>
<keyword evidence="7" id="KW-0479">Metal-binding</keyword>
<keyword evidence="9" id="KW-0833">Ubl conjugation pathway</keyword>
<reference evidence="17" key="1">
    <citation type="submission" date="2022-12" db="EMBL/GenBank/DDBJ databases">
        <title>Draft genome assemblies for two species of Escallonia (Escalloniales).</title>
        <authorList>
            <person name="Chanderbali A."/>
            <person name="Dervinis C."/>
            <person name="Anghel I."/>
            <person name="Soltis D."/>
            <person name="Soltis P."/>
            <person name="Zapata F."/>
        </authorList>
    </citation>
    <scope>NUCLEOTIDE SEQUENCE</scope>
    <source>
        <strain evidence="17">UCBG92.1500</strain>
        <tissue evidence="17">Leaf</tissue>
    </source>
</reference>
<evidence type="ECO:0000313" key="19">
    <source>
        <dbReference type="Proteomes" id="UP001187471"/>
    </source>
</evidence>
<evidence type="ECO:0000256" key="13">
    <source>
        <dbReference type="ARBA" id="ARBA00024209"/>
    </source>
</evidence>
<comment type="similarity">
    <text evidence="13">Belongs to the RING-type zinc finger family. ATL subfamily.</text>
</comment>
<evidence type="ECO:0000256" key="3">
    <source>
        <dbReference type="ARBA" id="ARBA00004906"/>
    </source>
</evidence>
<evidence type="ECO:0000256" key="15">
    <source>
        <dbReference type="SAM" id="Phobius"/>
    </source>
</evidence>
<dbReference type="GO" id="GO:0008270">
    <property type="term" value="F:zinc ion binding"/>
    <property type="evidence" value="ECO:0007669"/>
    <property type="project" value="UniProtKB-KW"/>
</dbReference>
<evidence type="ECO:0000256" key="12">
    <source>
        <dbReference type="ARBA" id="ARBA00023136"/>
    </source>
</evidence>
<evidence type="ECO:0000256" key="11">
    <source>
        <dbReference type="ARBA" id="ARBA00022989"/>
    </source>
</evidence>
<name>A0AA88RMM5_9ASTE</name>
<dbReference type="GO" id="GO:0016567">
    <property type="term" value="P:protein ubiquitination"/>
    <property type="evidence" value="ECO:0007669"/>
    <property type="project" value="InterPro"/>
</dbReference>
<keyword evidence="5" id="KW-0808">Transferase</keyword>
<keyword evidence="10" id="KW-0862">Zinc</keyword>
<evidence type="ECO:0000256" key="7">
    <source>
        <dbReference type="ARBA" id="ARBA00022723"/>
    </source>
</evidence>
<dbReference type="PROSITE" id="PS50089">
    <property type="entry name" value="ZF_RING_2"/>
    <property type="match status" value="2"/>
</dbReference>
<dbReference type="PANTHER" id="PTHR46913:SF1">
    <property type="entry name" value="RING-H2 FINGER PROTEIN ATL16"/>
    <property type="match status" value="1"/>
</dbReference>
<evidence type="ECO:0000256" key="6">
    <source>
        <dbReference type="ARBA" id="ARBA00022692"/>
    </source>
</evidence>
<evidence type="ECO:0000256" key="5">
    <source>
        <dbReference type="ARBA" id="ARBA00022679"/>
    </source>
</evidence>
<evidence type="ECO:0000256" key="4">
    <source>
        <dbReference type="ARBA" id="ARBA00012483"/>
    </source>
</evidence>
<keyword evidence="19" id="KW-1185">Reference proteome</keyword>
<dbReference type="GO" id="GO:0061630">
    <property type="term" value="F:ubiquitin protein ligase activity"/>
    <property type="evidence" value="ECO:0007669"/>
    <property type="project" value="UniProtKB-EC"/>
</dbReference>
<dbReference type="EMBL" id="JAVXUO010002032">
    <property type="protein sequence ID" value="KAK2976840.1"/>
    <property type="molecule type" value="Genomic_DNA"/>
</dbReference>
<dbReference type="InterPro" id="IPR013083">
    <property type="entry name" value="Znf_RING/FYVE/PHD"/>
</dbReference>
<keyword evidence="6 15" id="KW-0812">Transmembrane</keyword>
<dbReference type="GO" id="GO:0016020">
    <property type="term" value="C:membrane"/>
    <property type="evidence" value="ECO:0007669"/>
    <property type="project" value="UniProtKB-SubCell"/>
</dbReference>
<comment type="subcellular location">
    <subcellularLocation>
        <location evidence="2">Membrane</location>
        <topology evidence="2">Single-pass membrane protein</topology>
    </subcellularLocation>
</comment>
<dbReference type="PANTHER" id="PTHR46913">
    <property type="entry name" value="RING-H2 FINGER PROTEIN ATL16"/>
    <property type="match status" value="1"/>
</dbReference>
<feature type="transmembrane region" description="Helical" evidence="15">
    <location>
        <begin position="12"/>
        <end position="34"/>
    </location>
</feature>
<evidence type="ECO:0000256" key="9">
    <source>
        <dbReference type="ARBA" id="ARBA00022786"/>
    </source>
</evidence>
<organism evidence="17 19">
    <name type="scientific">Escallonia rubra</name>
    <dbReference type="NCBI Taxonomy" id="112253"/>
    <lineage>
        <taxon>Eukaryota</taxon>
        <taxon>Viridiplantae</taxon>
        <taxon>Streptophyta</taxon>
        <taxon>Embryophyta</taxon>
        <taxon>Tracheophyta</taxon>
        <taxon>Spermatophyta</taxon>
        <taxon>Magnoliopsida</taxon>
        <taxon>eudicotyledons</taxon>
        <taxon>Gunneridae</taxon>
        <taxon>Pentapetalae</taxon>
        <taxon>asterids</taxon>
        <taxon>campanulids</taxon>
        <taxon>Escalloniales</taxon>
        <taxon>Escalloniaceae</taxon>
        <taxon>Escallonia</taxon>
    </lineage>
</organism>
<feature type="domain" description="RING-type" evidence="16">
    <location>
        <begin position="93"/>
        <end position="135"/>
    </location>
</feature>
<evidence type="ECO:0000313" key="17">
    <source>
        <dbReference type="EMBL" id="KAK2976840.1"/>
    </source>
</evidence>
<evidence type="ECO:0000256" key="10">
    <source>
        <dbReference type="ARBA" id="ARBA00022833"/>
    </source>
</evidence>
<evidence type="ECO:0000256" key="14">
    <source>
        <dbReference type="PROSITE-ProRule" id="PRU00175"/>
    </source>
</evidence>
<sequence>MDDNGTHLLGLSPLTLAIIGIFAATTMLIAYYCAAIRWCNQQAFTTRWQHAQVPVANFENVQISIDTSITELLPSCKYTKDIGLASKTQGGTCAVCLCEFEDGEVVRVLPECLHPFHVPCIDMWLYSHSNCPLCRADMMPRDSLGPRLESDALRLPPGYSLTVGRICIVGISRCIRLIRHNRQQNAAQQHEERIRRVQKSVVELIPAHKYRKNTGLEGEDGVCPVCLSEFEESEELRTLPECMHSYHVPCIDMWLHSHPDCPMCRTTAAPTELTNMSINPNQ</sequence>
<dbReference type="InterPro" id="IPR001841">
    <property type="entry name" value="Znf_RING"/>
</dbReference>
<evidence type="ECO:0000313" key="18">
    <source>
        <dbReference type="EMBL" id="KAK2983275.1"/>
    </source>
</evidence>
<dbReference type="Gene3D" id="3.30.40.10">
    <property type="entry name" value="Zinc/RING finger domain, C3HC4 (zinc finger)"/>
    <property type="match status" value="2"/>
</dbReference>
<dbReference type="SUPFAM" id="SSF57850">
    <property type="entry name" value="RING/U-box"/>
    <property type="match status" value="2"/>
</dbReference>
<comment type="catalytic activity">
    <reaction evidence="1">
        <text>S-ubiquitinyl-[E2 ubiquitin-conjugating enzyme]-L-cysteine + [acceptor protein]-L-lysine = [E2 ubiquitin-conjugating enzyme]-L-cysteine + N(6)-ubiquitinyl-[acceptor protein]-L-lysine.</text>
        <dbReference type="EC" id="2.3.2.27"/>
    </reaction>
</comment>